<comment type="caution">
    <text evidence="2">The sequence shown here is derived from an EMBL/GenBank/DDBJ whole genome shotgun (WGS) entry which is preliminary data.</text>
</comment>
<sequence>MAYLSVELEPIPDKLMQQRPNANAVRSMEKVLEAHGKYWCSLQRSASTLGCSLSEALQRDTEEAETVSAMASLSVANKHMGKRSEEEPMEEETS</sequence>
<dbReference type="Gene3D" id="3.40.800.20">
    <property type="entry name" value="Histone deacetylase domain"/>
    <property type="match status" value="1"/>
</dbReference>
<proteinExistence type="predicted"/>
<gene>
    <name evidence="2" type="ORF">D4764_01G0003340</name>
</gene>
<dbReference type="InterPro" id="IPR037138">
    <property type="entry name" value="His_deacetylse_dom_sf"/>
</dbReference>
<feature type="region of interest" description="Disordered" evidence="1">
    <location>
        <begin position="72"/>
        <end position="94"/>
    </location>
</feature>
<organism evidence="2 3">
    <name type="scientific">Takifugu flavidus</name>
    <name type="common">sansaifugu</name>
    <dbReference type="NCBI Taxonomy" id="433684"/>
    <lineage>
        <taxon>Eukaryota</taxon>
        <taxon>Metazoa</taxon>
        <taxon>Chordata</taxon>
        <taxon>Craniata</taxon>
        <taxon>Vertebrata</taxon>
        <taxon>Euteleostomi</taxon>
        <taxon>Actinopterygii</taxon>
        <taxon>Neopterygii</taxon>
        <taxon>Teleostei</taxon>
        <taxon>Neoteleostei</taxon>
        <taxon>Acanthomorphata</taxon>
        <taxon>Eupercaria</taxon>
        <taxon>Tetraodontiformes</taxon>
        <taxon>Tetradontoidea</taxon>
        <taxon>Tetraodontidae</taxon>
        <taxon>Takifugu</taxon>
    </lineage>
</organism>
<protein>
    <submittedName>
        <fullName evidence="2">Histone deacetylase 4</fullName>
    </submittedName>
</protein>
<evidence type="ECO:0000313" key="3">
    <source>
        <dbReference type="Proteomes" id="UP000324091"/>
    </source>
</evidence>
<reference evidence="2 3" key="1">
    <citation type="submission" date="2019-04" db="EMBL/GenBank/DDBJ databases">
        <title>Chromosome genome assembly for Takifugu flavidus.</title>
        <authorList>
            <person name="Xiao S."/>
        </authorList>
    </citation>
    <scope>NUCLEOTIDE SEQUENCE [LARGE SCALE GENOMIC DNA]</scope>
    <source>
        <strain evidence="2">HTHZ2018</strain>
        <tissue evidence="2">Muscle</tissue>
    </source>
</reference>
<evidence type="ECO:0000256" key="1">
    <source>
        <dbReference type="SAM" id="MobiDB-lite"/>
    </source>
</evidence>
<evidence type="ECO:0000313" key="2">
    <source>
        <dbReference type="EMBL" id="TWW80519.1"/>
    </source>
</evidence>
<dbReference type="Proteomes" id="UP000324091">
    <property type="component" value="Chromosome 1"/>
</dbReference>
<keyword evidence="3" id="KW-1185">Reference proteome</keyword>
<accession>A0A5C6PNJ0</accession>
<dbReference type="EMBL" id="RHFK02000001">
    <property type="protein sequence ID" value="TWW80519.1"/>
    <property type="molecule type" value="Genomic_DNA"/>
</dbReference>
<dbReference type="AlphaFoldDB" id="A0A5C6PNJ0"/>
<name>A0A5C6PNJ0_9TELE</name>